<keyword evidence="3" id="KW-1185">Reference proteome</keyword>
<feature type="compositionally biased region" description="Basic and acidic residues" evidence="1">
    <location>
        <begin position="242"/>
        <end position="251"/>
    </location>
</feature>
<evidence type="ECO:0000313" key="2">
    <source>
        <dbReference type="EMBL" id="CAL4069815.1"/>
    </source>
</evidence>
<sequence length="393" mass="43993">MPGYHVPNMNYIPEGPHMGHVLKGGPDYPHKKDKKAPKVDQVRKIHPMLEAHRYHPGVPSYPGAYGYPRPVGHPMGYPGYGTPAGGYMGYDSHHLHAMRDHDKKHSHKFDSTQLLGNENDSSYLDKFMSHSKSLSRDGKHKDSDSNRHRHKSVTSSAPTSERSSGIKNSRSRSSLNLDSVAKTLLNTMRSAASDEEIYESMEIVQYRKTLEAITKRDQTANVKKSKHPLFDHLRTERALKDHLRADSRAESRQSNTLPLPRERALSPQSRNPEPLPGNQKPIWPTTGPLSKHPAARRGDHMHTSDGNSSGSGDDEFDYKPRPNHRFSRSAVLNTRRSDGNRQEDSDEEGWGIPRPSFGSGGDRTRRSGAVGVRHQRQVSTDESDSSSKSTGLR</sequence>
<proteinExistence type="predicted"/>
<organism evidence="2 3">
    <name type="scientific">Meganyctiphanes norvegica</name>
    <name type="common">Northern krill</name>
    <name type="synonym">Thysanopoda norvegica</name>
    <dbReference type="NCBI Taxonomy" id="48144"/>
    <lineage>
        <taxon>Eukaryota</taxon>
        <taxon>Metazoa</taxon>
        <taxon>Ecdysozoa</taxon>
        <taxon>Arthropoda</taxon>
        <taxon>Crustacea</taxon>
        <taxon>Multicrustacea</taxon>
        <taxon>Malacostraca</taxon>
        <taxon>Eumalacostraca</taxon>
        <taxon>Eucarida</taxon>
        <taxon>Euphausiacea</taxon>
        <taxon>Euphausiidae</taxon>
        <taxon>Meganyctiphanes</taxon>
    </lineage>
</organism>
<reference evidence="2 3" key="1">
    <citation type="submission" date="2024-05" db="EMBL/GenBank/DDBJ databases">
        <authorList>
            <person name="Wallberg A."/>
        </authorList>
    </citation>
    <scope>NUCLEOTIDE SEQUENCE [LARGE SCALE GENOMIC DNA]</scope>
</reference>
<dbReference type="Proteomes" id="UP001497623">
    <property type="component" value="Unassembled WGS sequence"/>
</dbReference>
<feature type="region of interest" description="Disordered" evidence="1">
    <location>
        <begin position="242"/>
        <end position="393"/>
    </location>
</feature>
<dbReference type="EMBL" id="CAXKWB010003666">
    <property type="protein sequence ID" value="CAL4069815.1"/>
    <property type="molecule type" value="Genomic_DNA"/>
</dbReference>
<dbReference type="AlphaFoldDB" id="A0AAV2Q5B5"/>
<accession>A0AAV2Q5B5</accession>
<feature type="compositionally biased region" description="Low complexity" evidence="1">
    <location>
        <begin position="162"/>
        <end position="174"/>
    </location>
</feature>
<feature type="compositionally biased region" description="Basic and acidic residues" evidence="1">
    <location>
        <begin position="134"/>
        <end position="146"/>
    </location>
</feature>
<protein>
    <submittedName>
        <fullName evidence="2">Uncharacterized protein</fullName>
    </submittedName>
</protein>
<name>A0AAV2Q5B5_MEGNR</name>
<gene>
    <name evidence="2" type="ORF">MNOR_LOCUS8063</name>
</gene>
<evidence type="ECO:0000256" key="1">
    <source>
        <dbReference type="SAM" id="MobiDB-lite"/>
    </source>
</evidence>
<evidence type="ECO:0000313" key="3">
    <source>
        <dbReference type="Proteomes" id="UP001497623"/>
    </source>
</evidence>
<feature type="region of interest" description="Disordered" evidence="1">
    <location>
        <begin position="130"/>
        <end position="174"/>
    </location>
</feature>
<comment type="caution">
    <text evidence="2">The sequence shown here is derived from an EMBL/GenBank/DDBJ whole genome shotgun (WGS) entry which is preliminary data.</text>
</comment>